<dbReference type="PROSITE" id="PS50853">
    <property type="entry name" value="FN3"/>
    <property type="match status" value="1"/>
</dbReference>
<dbReference type="AlphaFoldDB" id="A0A368ZMR5"/>
<feature type="domain" description="Fibronectin type-III" evidence="2">
    <location>
        <begin position="32"/>
        <end position="122"/>
    </location>
</feature>
<reference evidence="3 4" key="1">
    <citation type="submission" date="2018-07" db="EMBL/GenBank/DDBJ databases">
        <title>Genomic Encyclopedia of Type Strains, Phase III (KMG-III): the genomes of soil and plant-associated and newly described type strains.</title>
        <authorList>
            <person name="Whitman W."/>
        </authorList>
    </citation>
    <scope>NUCLEOTIDE SEQUENCE [LARGE SCALE GENOMIC DNA]</scope>
    <source>
        <strain evidence="3 4">CECT 7958</strain>
    </source>
</reference>
<comment type="caution">
    <text evidence="3">The sequence shown here is derived from an EMBL/GenBank/DDBJ whole genome shotgun (WGS) entry which is preliminary data.</text>
</comment>
<dbReference type="Proteomes" id="UP000253436">
    <property type="component" value="Unassembled WGS sequence"/>
</dbReference>
<protein>
    <submittedName>
        <fullName evidence="3">Putative repeat protein (TIGR03806 family)</fullName>
    </submittedName>
</protein>
<evidence type="ECO:0000313" key="4">
    <source>
        <dbReference type="Proteomes" id="UP000253436"/>
    </source>
</evidence>
<evidence type="ECO:0000259" key="2">
    <source>
        <dbReference type="PROSITE" id="PS50853"/>
    </source>
</evidence>
<feature type="signal peptide" evidence="1">
    <location>
        <begin position="1"/>
        <end position="23"/>
    </location>
</feature>
<dbReference type="InterPro" id="IPR013783">
    <property type="entry name" value="Ig-like_fold"/>
</dbReference>
<keyword evidence="1" id="KW-0732">Signal</keyword>
<keyword evidence="4" id="KW-1185">Reference proteome</keyword>
<dbReference type="SMART" id="SM00060">
    <property type="entry name" value="FN3"/>
    <property type="match status" value="1"/>
</dbReference>
<dbReference type="PROSITE" id="PS51257">
    <property type="entry name" value="PROKAR_LIPOPROTEIN"/>
    <property type="match status" value="1"/>
</dbReference>
<dbReference type="InterPro" id="IPR003961">
    <property type="entry name" value="FN3_dom"/>
</dbReference>
<sequence length="419" mass="46060">MIRKIGLLSLLFVLLSACSNDDADQLIAACDAPTDVTATAISHHSITITWAANDTSSSYRVEYGLSGFTVGNGTALITSNTTVLIDQLEPNTSYNVYVQNLCDTDNESLRTALYNLSTTAAPVIPEFKPQLSELNLFLGPLNSLSISPQAIPYELSTPLFTDYAHKQRLIALPAGTTMAFNGDGLPIFPDQTVIAKTFFYNNDERDLSLGQHIIETRILIKINGTWQTGNYIWNEEQTDATLDSEGSTLPVSWIDLEGTSQTANYKIPSNTDCFTCHANANTVKPIGPKLRSLNFDIDGTNQLEQWISNQQLSGVSSSASVRSLPKWDNTSVSLEERARAYMDINCAHCHIPGGHCEDLSTLNLAYETPLEDSDIVEQAFLIDYRMSFYLDGISMPLIGTSMQHTKGVDLIQSYLNTLD</sequence>
<feature type="chain" id="PRO_5017083137" evidence="1">
    <location>
        <begin position="24"/>
        <end position="419"/>
    </location>
</feature>
<dbReference type="CDD" id="cd00063">
    <property type="entry name" value="FN3"/>
    <property type="match status" value="1"/>
</dbReference>
<gene>
    <name evidence="3" type="ORF">DFQ08_101953</name>
</gene>
<evidence type="ECO:0000256" key="1">
    <source>
        <dbReference type="SAM" id="SignalP"/>
    </source>
</evidence>
<proteinExistence type="predicted"/>
<dbReference type="RefSeq" id="WP_114308613.1">
    <property type="nucleotide sequence ID" value="NZ_QPJO01000001.1"/>
</dbReference>
<name>A0A368ZMR5_9FLAO</name>
<dbReference type="SUPFAM" id="SSF49265">
    <property type="entry name" value="Fibronectin type III"/>
    <property type="match status" value="1"/>
</dbReference>
<dbReference type="InterPro" id="IPR036116">
    <property type="entry name" value="FN3_sf"/>
</dbReference>
<organism evidence="3 4">
    <name type="scientific">Winogradskyella arenosi</name>
    <dbReference type="NCBI Taxonomy" id="533325"/>
    <lineage>
        <taxon>Bacteria</taxon>
        <taxon>Pseudomonadati</taxon>
        <taxon>Bacteroidota</taxon>
        <taxon>Flavobacteriia</taxon>
        <taxon>Flavobacteriales</taxon>
        <taxon>Flavobacteriaceae</taxon>
        <taxon>Winogradskyella</taxon>
    </lineage>
</organism>
<dbReference type="Gene3D" id="2.60.40.10">
    <property type="entry name" value="Immunoglobulins"/>
    <property type="match status" value="1"/>
</dbReference>
<dbReference type="OrthoDB" id="338827at2"/>
<dbReference type="EMBL" id="QPJO01000001">
    <property type="protein sequence ID" value="RCW94145.1"/>
    <property type="molecule type" value="Genomic_DNA"/>
</dbReference>
<accession>A0A368ZMR5</accession>
<evidence type="ECO:0000313" key="3">
    <source>
        <dbReference type="EMBL" id="RCW94145.1"/>
    </source>
</evidence>
<dbReference type="Pfam" id="PF00041">
    <property type="entry name" value="fn3"/>
    <property type="match status" value="1"/>
</dbReference>